<feature type="transmembrane region" description="Helical" evidence="1">
    <location>
        <begin position="104"/>
        <end position="124"/>
    </location>
</feature>
<name>A0A2V5I3V3_ASPV1</name>
<accession>A0A2V5I3V3</accession>
<keyword evidence="3" id="KW-1185">Reference proteome</keyword>
<reference evidence="2 3" key="1">
    <citation type="submission" date="2018-02" db="EMBL/GenBank/DDBJ databases">
        <title>The genomes of Aspergillus section Nigri reveals drivers in fungal speciation.</title>
        <authorList>
            <consortium name="DOE Joint Genome Institute"/>
            <person name="Vesth T.C."/>
            <person name="Nybo J."/>
            <person name="Theobald S."/>
            <person name="Brandl J."/>
            <person name="Frisvad J.C."/>
            <person name="Nielsen K.F."/>
            <person name="Lyhne E.K."/>
            <person name="Kogle M.E."/>
            <person name="Kuo A."/>
            <person name="Riley R."/>
            <person name="Clum A."/>
            <person name="Nolan M."/>
            <person name="Lipzen A."/>
            <person name="Salamov A."/>
            <person name="Henrissat B."/>
            <person name="Wiebenga A."/>
            <person name="De vries R.P."/>
            <person name="Grigoriev I.V."/>
            <person name="Mortensen U.H."/>
            <person name="Andersen M.R."/>
            <person name="Baker S.E."/>
        </authorList>
    </citation>
    <scope>NUCLEOTIDE SEQUENCE [LARGE SCALE GENOMIC DNA]</scope>
    <source>
        <strain evidence="2 3">CBS 115571</strain>
    </source>
</reference>
<proteinExistence type="predicted"/>
<keyword evidence="1" id="KW-1133">Transmembrane helix</keyword>
<organism evidence="2 3">
    <name type="scientific">Aspergillus violaceofuscus (strain CBS 115571)</name>
    <dbReference type="NCBI Taxonomy" id="1450538"/>
    <lineage>
        <taxon>Eukaryota</taxon>
        <taxon>Fungi</taxon>
        <taxon>Dikarya</taxon>
        <taxon>Ascomycota</taxon>
        <taxon>Pezizomycotina</taxon>
        <taxon>Eurotiomycetes</taxon>
        <taxon>Eurotiomycetidae</taxon>
        <taxon>Eurotiales</taxon>
        <taxon>Aspergillaceae</taxon>
        <taxon>Aspergillus</taxon>
    </lineage>
</organism>
<gene>
    <name evidence="2" type="ORF">BO99DRAFT_482359</name>
</gene>
<keyword evidence="1" id="KW-0812">Transmembrane</keyword>
<evidence type="ECO:0000313" key="2">
    <source>
        <dbReference type="EMBL" id="PYI18777.1"/>
    </source>
</evidence>
<dbReference type="EMBL" id="KZ825141">
    <property type="protein sequence ID" value="PYI18777.1"/>
    <property type="molecule type" value="Genomic_DNA"/>
</dbReference>
<keyword evidence="1" id="KW-0472">Membrane</keyword>
<dbReference type="AlphaFoldDB" id="A0A2V5I3V3"/>
<evidence type="ECO:0000313" key="3">
    <source>
        <dbReference type="Proteomes" id="UP000249829"/>
    </source>
</evidence>
<dbReference type="Proteomes" id="UP000249829">
    <property type="component" value="Unassembled WGS sequence"/>
</dbReference>
<protein>
    <submittedName>
        <fullName evidence="2">Uncharacterized protein</fullName>
    </submittedName>
</protein>
<sequence length="375" mass="43253">MHYPWQQLSDWQPFRLDALGLITLLGAEDIDIWVGRLVPSKWLEYMPLLAMYCQRLSETRSIIYWEIIEEPHSLLSTHLKAAGTSACLIGPLFVMTILSGDFYGLANVCAIMLSVWTRAYILCANRATIDQSIKSTFNTYAKDKFNKIMIKTPESKMVTIFVQQSLTVPIFIKNLQPSSYILYRFARWLNWLAFGIHVVTLGMAALSTQIYTVLLVLVPSILICVGFGCADKVPPRPLKTHYGITFAYTCWIGSHLKATIFEWPSHLDFKRVENDWFLSDNDGECYSTVRSNRRLDLYAWVNPTQEEEDSLIKWNLLPHRREENLSWYHEFESKKALIQGGSYNIFELKDVISKELEESENQRKAIHGYTKVVLG</sequence>
<feature type="transmembrane region" description="Helical" evidence="1">
    <location>
        <begin position="188"/>
        <end position="206"/>
    </location>
</feature>
<dbReference type="OMA" id="WFTRWIS"/>
<feature type="transmembrane region" description="Helical" evidence="1">
    <location>
        <begin position="212"/>
        <end position="230"/>
    </location>
</feature>
<evidence type="ECO:0000256" key="1">
    <source>
        <dbReference type="SAM" id="Phobius"/>
    </source>
</evidence>